<comment type="caution">
    <text evidence="15">The sequence shown here is derived from an EMBL/GenBank/DDBJ whole genome shotgun (WGS) entry which is preliminary data.</text>
</comment>
<gene>
    <name evidence="9" type="primary">panD</name>
    <name evidence="15" type="ORF">DD236_07610</name>
</gene>
<comment type="function">
    <text evidence="9">Catalyzes the pyruvoyl-dependent decarboxylation of aspartate to produce beta-alanine.</text>
</comment>
<dbReference type="AlphaFoldDB" id="A0A2V1KBD0"/>
<dbReference type="NCBIfam" id="TIGR00223">
    <property type="entry name" value="panD"/>
    <property type="match status" value="1"/>
</dbReference>
<reference evidence="16" key="1">
    <citation type="submission" date="2018-05" db="EMBL/GenBank/DDBJ databases">
        <authorList>
            <person name="Li Y."/>
        </authorList>
    </citation>
    <scope>NUCLEOTIDE SEQUENCE [LARGE SCALE GENOMIC DNA]</scope>
    <source>
        <strain evidence="16">sk1b4</strain>
    </source>
</reference>
<keyword evidence="3 9" id="KW-0210">Decarboxylase</keyword>
<dbReference type="HAMAP" id="MF_00446">
    <property type="entry name" value="PanD"/>
    <property type="match status" value="1"/>
</dbReference>
<feature type="active site" description="Schiff-base intermediate with substrate; via pyruvic acid" evidence="9 10">
    <location>
        <position position="21"/>
    </location>
</feature>
<comment type="PTM">
    <text evidence="9 12">Is synthesized initially as an inactive proenzyme, which is activated by self-cleavage at a specific serine bond to produce a beta-subunit with a hydroxyl group at its C-terminus and an alpha-subunit with a pyruvoyl group at its N-terminus.</text>
</comment>
<feature type="binding site" evidence="9 11">
    <location>
        <begin position="69"/>
        <end position="71"/>
    </location>
    <ligand>
        <name>substrate</name>
    </ligand>
</feature>
<dbReference type="InterPro" id="IPR003190">
    <property type="entry name" value="Asp_decarbox"/>
</dbReference>
<dbReference type="GO" id="GO:0015940">
    <property type="term" value="P:pantothenate biosynthetic process"/>
    <property type="evidence" value="ECO:0007669"/>
    <property type="project" value="UniProtKB-UniRule"/>
</dbReference>
<evidence type="ECO:0000256" key="2">
    <source>
        <dbReference type="ARBA" id="ARBA00022655"/>
    </source>
</evidence>
<evidence type="ECO:0000256" key="5">
    <source>
        <dbReference type="ARBA" id="ARBA00023145"/>
    </source>
</evidence>
<dbReference type="PANTHER" id="PTHR21012:SF0">
    <property type="entry name" value="ASPARTATE 1-DECARBOXYLASE"/>
    <property type="match status" value="1"/>
</dbReference>
<feature type="region of interest" description="Disordered" evidence="14">
    <location>
        <begin position="114"/>
        <end position="138"/>
    </location>
</feature>
<evidence type="ECO:0000256" key="14">
    <source>
        <dbReference type="SAM" id="MobiDB-lite"/>
    </source>
</evidence>
<dbReference type="EC" id="4.1.1.11" evidence="9"/>
<comment type="pathway">
    <text evidence="9">Cofactor biosynthesis; (R)-pantothenate biosynthesis; beta-alanine from L-aspartate: step 1/1.</text>
</comment>
<evidence type="ECO:0000256" key="9">
    <source>
        <dbReference type="HAMAP-Rule" id="MF_00446"/>
    </source>
</evidence>
<keyword evidence="5 9" id="KW-0865">Zymogen</keyword>
<feature type="active site" description="Proton donor" evidence="9 10">
    <location>
        <position position="54"/>
    </location>
</feature>
<evidence type="ECO:0000313" key="16">
    <source>
        <dbReference type="Proteomes" id="UP000245283"/>
    </source>
</evidence>
<name>A0A2V1KBD0_9ACTO</name>
<dbReference type="UniPathway" id="UPA00028">
    <property type="reaction ID" value="UER00002"/>
</dbReference>
<comment type="cofactor">
    <cofactor evidence="9 10">
        <name>pyruvate</name>
        <dbReference type="ChEBI" id="CHEBI:15361"/>
    </cofactor>
    <text evidence="9 10">Binds 1 pyruvoyl group covalently per subunit.</text>
</comment>
<dbReference type="GO" id="GO:0005829">
    <property type="term" value="C:cytosol"/>
    <property type="evidence" value="ECO:0007669"/>
    <property type="project" value="TreeGrafter"/>
</dbReference>
<comment type="catalytic activity">
    <reaction evidence="9">
        <text>L-aspartate + H(+) = beta-alanine + CO2</text>
        <dbReference type="Rhea" id="RHEA:19497"/>
        <dbReference type="ChEBI" id="CHEBI:15378"/>
        <dbReference type="ChEBI" id="CHEBI:16526"/>
        <dbReference type="ChEBI" id="CHEBI:29991"/>
        <dbReference type="ChEBI" id="CHEBI:57966"/>
        <dbReference type="EC" id="4.1.1.11"/>
    </reaction>
</comment>
<keyword evidence="8 9" id="KW-0670">Pyruvate</keyword>
<dbReference type="OrthoDB" id="9803983at2"/>
<feature type="chain" id="PRO_5016197348" description="Aspartate 1-decarboxylase beta chain" evidence="9 13">
    <location>
        <begin position="1"/>
        <end position="20"/>
    </location>
</feature>
<evidence type="ECO:0000256" key="13">
    <source>
        <dbReference type="PIRSR" id="PIRSR006246-5"/>
    </source>
</evidence>
<accession>A0A2V1KBD0</accession>
<protein>
    <recommendedName>
        <fullName evidence="9">Aspartate 1-decarboxylase</fullName>
        <ecNumber evidence="9">4.1.1.11</ecNumber>
    </recommendedName>
    <alternativeName>
        <fullName evidence="9">Aspartate alpha-decarboxylase</fullName>
    </alternativeName>
    <component>
        <recommendedName>
            <fullName evidence="9">Aspartate 1-decarboxylase beta chain</fullName>
        </recommendedName>
    </component>
    <component>
        <recommendedName>
            <fullName evidence="9">Aspartate 1-decarboxylase alpha chain</fullName>
        </recommendedName>
    </component>
</protein>
<feature type="chain" id="PRO_5016197347" description="Aspartate 1-decarboxylase alpha chain" evidence="9 13">
    <location>
        <begin position="21"/>
        <end position="138"/>
    </location>
</feature>
<evidence type="ECO:0000313" key="15">
    <source>
        <dbReference type="EMBL" id="PWF26251.1"/>
    </source>
</evidence>
<evidence type="ECO:0000256" key="8">
    <source>
        <dbReference type="ARBA" id="ARBA00023317"/>
    </source>
</evidence>
<dbReference type="PANTHER" id="PTHR21012">
    <property type="entry name" value="ASPARTATE 1-DECARBOXYLASE"/>
    <property type="match status" value="1"/>
</dbReference>
<keyword evidence="16" id="KW-1185">Reference proteome</keyword>
<dbReference type="PIRSF" id="PIRSF006246">
    <property type="entry name" value="Asp_decarbox"/>
    <property type="match status" value="1"/>
</dbReference>
<evidence type="ECO:0000256" key="3">
    <source>
        <dbReference type="ARBA" id="ARBA00022793"/>
    </source>
</evidence>
<dbReference type="Gene3D" id="2.40.40.20">
    <property type="match status" value="1"/>
</dbReference>
<evidence type="ECO:0000256" key="11">
    <source>
        <dbReference type="PIRSR" id="PIRSR006246-2"/>
    </source>
</evidence>
<evidence type="ECO:0000256" key="7">
    <source>
        <dbReference type="ARBA" id="ARBA00023270"/>
    </source>
</evidence>
<proteinExistence type="inferred from homology"/>
<organism evidence="15 16">
    <name type="scientific">Ancrocorticia populi</name>
    <dbReference type="NCBI Taxonomy" id="2175228"/>
    <lineage>
        <taxon>Bacteria</taxon>
        <taxon>Bacillati</taxon>
        <taxon>Actinomycetota</taxon>
        <taxon>Actinomycetes</taxon>
        <taxon>Actinomycetales</taxon>
        <taxon>Actinomycetaceae</taxon>
        <taxon>Ancrocorticia</taxon>
    </lineage>
</organism>
<comment type="subunit">
    <text evidence="9">Heterooctamer of four alpha and four beta subunits.</text>
</comment>
<keyword evidence="6 9" id="KW-0456">Lyase</keyword>
<dbReference type="GO" id="GO:0006523">
    <property type="term" value="P:alanine biosynthetic process"/>
    <property type="evidence" value="ECO:0007669"/>
    <property type="project" value="InterPro"/>
</dbReference>
<sequence>MMTGKIHRITVTGADLNYVGSVTIDADLLDAADILVGQAVDIVDITNGARLTTYAIPGERGSGIMTINGAAAHLINEGDLAIVISYSLLDEAECRTYQPHVVFVDANNRAVEVSDEPGQAPDGASVQSSGITFEEYRR</sequence>
<dbReference type="GO" id="GO:0004068">
    <property type="term" value="F:aspartate 1-decarboxylase activity"/>
    <property type="evidence" value="ECO:0007669"/>
    <property type="project" value="UniProtKB-UniRule"/>
</dbReference>
<dbReference type="Pfam" id="PF02261">
    <property type="entry name" value="Asp_decarbox"/>
    <property type="match status" value="1"/>
</dbReference>
<evidence type="ECO:0000256" key="10">
    <source>
        <dbReference type="PIRSR" id="PIRSR006246-1"/>
    </source>
</evidence>
<evidence type="ECO:0000256" key="6">
    <source>
        <dbReference type="ARBA" id="ARBA00023239"/>
    </source>
</evidence>
<evidence type="ECO:0000256" key="1">
    <source>
        <dbReference type="ARBA" id="ARBA00022490"/>
    </source>
</evidence>
<evidence type="ECO:0000256" key="4">
    <source>
        <dbReference type="ARBA" id="ARBA00022813"/>
    </source>
</evidence>
<keyword evidence="7 9" id="KW-0704">Schiff base</keyword>
<feature type="modified residue" description="Pyruvic acid (Ser)" evidence="9 12">
    <location>
        <position position="21"/>
    </location>
</feature>
<dbReference type="CDD" id="cd06919">
    <property type="entry name" value="Asp_decarbox"/>
    <property type="match status" value="1"/>
</dbReference>
<evidence type="ECO:0000256" key="12">
    <source>
        <dbReference type="PIRSR" id="PIRSR006246-3"/>
    </source>
</evidence>
<keyword evidence="2 9" id="KW-0566">Pantothenate biosynthesis</keyword>
<dbReference type="SUPFAM" id="SSF50692">
    <property type="entry name" value="ADC-like"/>
    <property type="match status" value="1"/>
</dbReference>
<keyword evidence="4 9" id="KW-0068">Autocatalytic cleavage</keyword>
<comment type="similarity">
    <text evidence="9">Belongs to the PanD family.</text>
</comment>
<dbReference type="Proteomes" id="UP000245283">
    <property type="component" value="Unassembled WGS sequence"/>
</dbReference>
<dbReference type="EMBL" id="QETB01000004">
    <property type="protein sequence ID" value="PWF26251.1"/>
    <property type="molecule type" value="Genomic_DNA"/>
</dbReference>
<feature type="binding site" evidence="9 11">
    <location>
        <position position="53"/>
    </location>
    <ligand>
        <name>substrate</name>
    </ligand>
</feature>
<dbReference type="InterPro" id="IPR009010">
    <property type="entry name" value="Asp_de-COase-like_dom_sf"/>
</dbReference>
<keyword evidence="1 9" id="KW-0963">Cytoplasm</keyword>
<comment type="subcellular location">
    <subcellularLocation>
        <location evidence="9">Cytoplasm</location>
    </subcellularLocation>
</comment>